<feature type="chain" id="PRO_5029648811" evidence="1">
    <location>
        <begin position="17"/>
        <end position="438"/>
    </location>
</feature>
<organism evidence="3 4">
    <name type="scientific">Campylobacter corcagiensis</name>
    <dbReference type="NCBI Taxonomy" id="1448857"/>
    <lineage>
        <taxon>Bacteria</taxon>
        <taxon>Pseudomonadati</taxon>
        <taxon>Campylobacterota</taxon>
        <taxon>Epsilonproteobacteria</taxon>
        <taxon>Campylobacterales</taxon>
        <taxon>Campylobacteraceae</taxon>
        <taxon>Campylobacter</taxon>
    </lineage>
</organism>
<feature type="signal peptide" evidence="1">
    <location>
        <begin position="1"/>
        <end position="16"/>
    </location>
</feature>
<dbReference type="RefSeq" id="WP_025803116.1">
    <property type="nucleotide sequence ID" value="NZ_CP053842.1"/>
</dbReference>
<dbReference type="InterPro" id="IPR037291">
    <property type="entry name" value="DUF4139"/>
</dbReference>
<evidence type="ECO:0000256" key="1">
    <source>
        <dbReference type="SAM" id="SignalP"/>
    </source>
</evidence>
<dbReference type="Pfam" id="PF13598">
    <property type="entry name" value="DUF4139"/>
    <property type="match status" value="1"/>
</dbReference>
<accession>A0A7M1LGV1</accession>
<dbReference type="AlphaFoldDB" id="A0A7M1LGV1"/>
<reference evidence="3 4" key="1">
    <citation type="submission" date="2020-10" db="EMBL/GenBank/DDBJ databases">
        <title>Campylobacter and Helicobacter PacBio genomes.</title>
        <authorList>
            <person name="Lane C."/>
        </authorList>
    </citation>
    <scope>NUCLEOTIDE SEQUENCE [LARGE SCALE GENOMIC DNA]</scope>
    <source>
        <strain evidence="3 4">2016D-0077</strain>
    </source>
</reference>
<evidence type="ECO:0000313" key="4">
    <source>
        <dbReference type="Proteomes" id="UP000594749"/>
    </source>
</evidence>
<gene>
    <name evidence="3" type="ORF">IMC76_01680</name>
</gene>
<protein>
    <submittedName>
        <fullName evidence="3">DUF4139 domain-containing protein</fullName>
    </submittedName>
</protein>
<dbReference type="Proteomes" id="UP000594749">
    <property type="component" value="Chromosome"/>
</dbReference>
<evidence type="ECO:0000313" key="3">
    <source>
        <dbReference type="EMBL" id="QOQ87551.1"/>
    </source>
</evidence>
<proteinExistence type="predicted"/>
<name>A0A7M1LGV1_9BACT</name>
<keyword evidence="1" id="KW-0732">Signal</keyword>
<evidence type="ECO:0000259" key="2">
    <source>
        <dbReference type="Pfam" id="PF13598"/>
    </source>
</evidence>
<dbReference type="EMBL" id="CP063078">
    <property type="protein sequence ID" value="QOQ87551.1"/>
    <property type="molecule type" value="Genomic_DNA"/>
</dbReference>
<dbReference type="OrthoDB" id="5372232at2"/>
<sequence>MRKIALLALIASFALANGIDIYTNKVIVEKTSKDGKFSLPFELEMNQIEISANCDINTAYFTNFRKLEDENAKKIETLTNRLKALKDSYEVIKASKVDNIATLSDALSENLNEQTSISSQLSLLNTLTSSVSLEKDLVVDAPCKGITIRYPDYNVRLDSKNIIIFKDGKLQIKQNATISNLDSNLTSTKVRFFPYATNLDQAPAIFTPIYLQKEPPAQIQDAPATMMKMASAIESNSAPLAKASEQTLHTFNFWQIDNMNLVAKKDNLINLNTQEVNATLSNFIDGYGTNRAYFSIKFTPKFDIQSAKSDYYFDDKFIHSNYSGKVLKGTENKIYFGINNFIEIKKQISDIKTDESLFGGKETTKNSWLYEIKNSSDQNQSITFVERVPVSTHEDIKVVKLGDIEESPSKDGKVEINFTLMPNETKSFKFGYAVTKPK</sequence>
<keyword evidence="4" id="KW-1185">Reference proteome</keyword>
<feature type="domain" description="DUF4139" evidence="2">
    <location>
        <begin position="265"/>
        <end position="438"/>
    </location>
</feature>